<dbReference type="RefSeq" id="XP_053588440.1">
    <property type="nucleotide sequence ID" value="XM_053724246.1"/>
</dbReference>
<protein>
    <submittedName>
        <fullName evidence="1">Uncharacterized protein</fullName>
    </submittedName>
</protein>
<dbReference type="CTD" id="78773703"/>
<accession>A0A6A5H7X9</accession>
<sequence>MIVRVCTTPTIKYYYTFQKETLTQPLYTGSKLSFVIPNAVVIGRMPSTLDIFPKQMEKRLCELAYHAQLFREWALKTQRDEGIKLITQYKVQILTRFNTQQVKKDVRWQIFAAKTRYVRFRKSQANNEQEVYILVRCLE</sequence>
<evidence type="ECO:0000313" key="2">
    <source>
        <dbReference type="Proteomes" id="UP000483820"/>
    </source>
</evidence>
<dbReference type="GeneID" id="78773703"/>
<comment type="caution">
    <text evidence="1">The sequence shown here is derived from an EMBL/GenBank/DDBJ whole genome shotgun (WGS) entry which is preliminary data.</text>
</comment>
<dbReference type="EMBL" id="WUAV01000002">
    <property type="protein sequence ID" value="KAF1763848.1"/>
    <property type="molecule type" value="Genomic_DNA"/>
</dbReference>
<organism evidence="1 2">
    <name type="scientific">Caenorhabditis remanei</name>
    <name type="common">Caenorhabditis vulgaris</name>
    <dbReference type="NCBI Taxonomy" id="31234"/>
    <lineage>
        <taxon>Eukaryota</taxon>
        <taxon>Metazoa</taxon>
        <taxon>Ecdysozoa</taxon>
        <taxon>Nematoda</taxon>
        <taxon>Chromadorea</taxon>
        <taxon>Rhabditida</taxon>
        <taxon>Rhabditina</taxon>
        <taxon>Rhabditomorpha</taxon>
        <taxon>Rhabditoidea</taxon>
        <taxon>Rhabditidae</taxon>
        <taxon>Peloderinae</taxon>
        <taxon>Caenorhabditis</taxon>
    </lineage>
</organism>
<dbReference type="AlphaFoldDB" id="A0A6A5H7X9"/>
<reference evidence="1 2" key="1">
    <citation type="submission" date="2019-12" db="EMBL/GenBank/DDBJ databases">
        <title>Chromosome-level assembly of the Caenorhabditis remanei genome.</title>
        <authorList>
            <person name="Teterina A.A."/>
            <person name="Willis J.H."/>
            <person name="Phillips P.C."/>
        </authorList>
    </citation>
    <scope>NUCLEOTIDE SEQUENCE [LARGE SCALE GENOMIC DNA]</scope>
    <source>
        <strain evidence="1 2">PX506</strain>
        <tissue evidence="1">Whole organism</tissue>
    </source>
</reference>
<proteinExistence type="predicted"/>
<name>A0A6A5H7X9_CAERE</name>
<dbReference type="KEGG" id="crq:GCK72_003794"/>
<evidence type="ECO:0000313" key="1">
    <source>
        <dbReference type="EMBL" id="KAF1763848.1"/>
    </source>
</evidence>
<dbReference type="Proteomes" id="UP000483820">
    <property type="component" value="Chromosome II"/>
</dbReference>
<gene>
    <name evidence="1" type="ORF">GCK72_003794</name>
</gene>